<dbReference type="Pfam" id="PF01553">
    <property type="entry name" value="Acyltransferase"/>
    <property type="match status" value="1"/>
</dbReference>
<dbReference type="GO" id="GO:0006654">
    <property type="term" value="P:phosphatidic acid biosynthetic process"/>
    <property type="evidence" value="ECO:0007669"/>
    <property type="project" value="TreeGrafter"/>
</dbReference>
<dbReference type="PANTHER" id="PTHR10434:SF9">
    <property type="entry name" value="PHOSPHOLIPID_GLYCEROL ACYLTRANSFERASE DOMAIN-CONTAINING PROTEIN"/>
    <property type="match status" value="1"/>
</dbReference>
<gene>
    <name evidence="5" type="ORF">C9J12_05140</name>
</gene>
<dbReference type="SMART" id="SM00563">
    <property type="entry name" value="PlsC"/>
    <property type="match status" value="1"/>
</dbReference>
<dbReference type="EMBL" id="PYMJ01000004">
    <property type="protein sequence ID" value="PSU50128.1"/>
    <property type="molecule type" value="Genomic_DNA"/>
</dbReference>
<dbReference type="AlphaFoldDB" id="A0A2T3JMA4"/>
<organism evidence="5 6">
    <name type="scientific">Photobacterium frigidiphilum</name>
    <dbReference type="NCBI Taxonomy" id="264736"/>
    <lineage>
        <taxon>Bacteria</taxon>
        <taxon>Pseudomonadati</taxon>
        <taxon>Pseudomonadota</taxon>
        <taxon>Gammaproteobacteria</taxon>
        <taxon>Vibrionales</taxon>
        <taxon>Vibrionaceae</taxon>
        <taxon>Photobacterium</taxon>
    </lineage>
</organism>
<evidence type="ECO:0000256" key="2">
    <source>
        <dbReference type="ARBA" id="ARBA00022679"/>
    </source>
</evidence>
<keyword evidence="3 5" id="KW-0012">Acyltransferase</keyword>
<name>A0A2T3JMA4_9GAMM</name>
<dbReference type="SUPFAM" id="SSF69593">
    <property type="entry name" value="Glycerol-3-phosphate (1)-acyltransferase"/>
    <property type="match status" value="1"/>
</dbReference>
<dbReference type="PANTHER" id="PTHR10434">
    <property type="entry name" value="1-ACYL-SN-GLYCEROL-3-PHOSPHATE ACYLTRANSFERASE"/>
    <property type="match status" value="1"/>
</dbReference>
<evidence type="ECO:0000313" key="5">
    <source>
        <dbReference type="EMBL" id="PSU50128.1"/>
    </source>
</evidence>
<comment type="caution">
    <text evidence="5">The sequence shown here is derived from an EMBL/GenBank/DDBJ whole genome shotgun (WGS) entry which is preliminary data.</text>
</comment>
<evidence type="ECO:0000256" key="3">
    <source>
        <dbReference type="ARBA" id="ARBA00023315"/>
    </source>
</evidence>
<feature type="domain" description="Phospholipid/glycerol acyltransferase" evidence="4">
    <location>
        <begin position="29"/>
        <end position="145"/>
    </location>
</feature>
<dbReference type="RefSeq" id="WP_107241742.1">
    <property type="nucleotide sequence ID" value="NZ_PYMJ01000004.1"/>
</dbReference>
<keyword evidence="2 5" id="KW-0808">Transferase</keyword>
<keyword evidence="6" id="KW-1185">Reference proteome</keyword>
<dbReference type="OrthoDB" id="9796839at2"/>
<evidence type="ECO:0000256" key="1">
    <source>
        <dbReference type="ARBA" id="ARBA00005189"/>
    </source>
</evidence>
<sequence>MFKFIFRLLFRLQGWKVRDLPPSDIRNCVMVGAPHTSNWDFVFTMAACDYMNLPQPRFTIKKEWMRFPFNLILGPMGAIPIDRSGKKAGDKRPKMVDEIVKFVEASDGITVLVTPEGTRGPAKRWRTGFYHVAMQSKVPILLGYLDYEKREVGVGKVIYPSGDLEKDLRQIWDFYSTIPPRYPERYIQL</sequence>
<protein>
    <submittedName>
        <fullName evidence="5">Glycerol acyltransferase</fullName>
    </submittedName>
</protein>
<comment type="pathway">
    <text evidence="1">Lipid metabolism.</text>
</comment>
<evidence type="ECO:0000313" key="6">
    <source>
        <dbReference type="Proteomes" id="UP000240987"/>
    </source>
</evidence>
<evidence type="ECO:0000259" key="4">
    <source>
        <dbReference type="SMART" id="SM00563"/>
    </source>
</evidence>
<dbReference type="Proteomes" id="UP000240987">
    <property type="component" value="Unassembled WGS sequence"/>
</dbReference>
<reference evidence="5 6" key="1">
    <citation type="submission" date="2018-01" db="EMBL/GenBank/DDBJ databases">
        <title>Whole genome sequencing of Histamine producing bacteria.</title>
        <authorList>
            <person name="Butler K."/>
        </authorList>
    </citation>
    <scope>NUCLEOTIDE SEQUENCE [LARGE SCALE GENOMIC DNA]</scope>
    <source>
        <strain evidence="5 6">JCM 12947</strain>
    </source>
</reference>
<dbReference type="GO" id="GO:0003841">
    <property type="term" value="F:1-acylglycerol-3-phosphate O-acyltransferase activity"/>
    <property type="evidence" value="ECO:0007669"/>
    <property type="project" value="TreeGrafter"/>
</dbReference>
<accession>A0A2T3JMA4</accession>
<dbReference type="InterPro" id="IPR002123">
    <property type="entry name" value="Plipid/glycerol_acylTrfase"/>
</dbReference>
<proteinExistence type="predicted"/>